<feature type="domain" description="Protein kinase" evidence="6">
    <location>
        <begin position="66"/>
        <end position="413"/>
    </location>
</feature>
<proteinExistence type="inferred from homology"/>
<dbReference type="Proteomes" id="UP000002258">
    <property type="component" value="Chromosome 7"/>
</dbReference>
<dbReference type="eggNOG" id="KOG0586">
    <property type="taxonomic scope" value="Eukaryota"/>
</dbReference>
<dbReference type="GO" id="GO:0044773">
    <property type="term" value="P:mitotic DNA damage checkpoint signaling"/>
    <property type="evidence" value="ECO:0007669"/>
    <property type="project" value="TreeGrafter"/>
</dbReference>
<dbReference type="InterPro" id="IPR011009">
    <property type="entry name" value="Kinase-like_dom_sf"/>
</dbReference>
<evidence type="ECO:0000259" key="6">
    <source>
        <dbReference type="PROSITE" id="PS50011"/>
    </source>
</evidence>
<dbReference type="PROSITE" id="PS00108">
    <property type="entry name" value="PROTEIN_KINASE_ST"/>
    <property type="match status" value="1"/>
</dbReference>
<dbReference type="PROSITE" id="PS00107">
    <property type="entry name" value="PROTEIN_KINASE_ATP"/>
    <property type="match status" value="1"/>
</dbReference>
<dbReference type="FunCoup" id="A3LZ55">
    <property type="interactions" value="156"/>
</dbReference>
<dbReference type="InParanoid" id="A3LZ55"/>
<name>A3LZ55_PICST</name>
<keyword evidence="7" id="KW-0418">Kinase</keyword>
<feature type="binding site" evidence="3">
    <location>
        <position position="93"/>
    </location>
    <ligand>
        <name>ATP</name>
        <dbReference type="ChEBI" id="CHEBI:30616"/>
    </ligand>
</feature>
<dbReference type="OrthoDB" id="410920at2759"/>
<evidence type="ECO:0000313" key="8">
    <source>
        <dbReference type="Proteomes" id="UP000002258"/>
    </source>
</evidence>
<evidence type="ECO:0000256" key="3">
    <source>
        <dbReference type="PROSITE-ProRule" id="PRU10141"/>
    </source>
</evidence>
<dbReference type="InterPro" id="IPR008271">
    <property type="entry name" value="Ser/Thr_kinase_AS"/>
</dbReference>
<evidence type="ECO:0000256" key="2">
    <source>
        <dbReference type="ARBA" id="ARBA00022840"/>
    </source>
</evidence>
<dbReference type="EMBL" id="CP000501">
    <property type="protein sequence ID" value="ABN68281.2"/>
    <property type="molecule type" value="Genomic_DNA"/>
</dbReference>
<evidence type="ECO:0000256" key="5">
    <source>
        <dbReference type="SAM" id="MobiDB-lite"/>
    </source>
</evidence>
<feature type="region of interest" description="Disordered" evidence="5">
    <location>
        <begin position="1"/>
        <end position="25"/>
    </location>
</feature>
<dbReference type="GO" id="GO:0004674">
    <property type="term" value="F:protein serine/threonine kinase activity"/>
    <property type="evidence" value="ECO:0007669"/>
    <property type="project" value="UniProtKB-KW"/>
</dbReference>
<feature type="non-terminal residue" evidence="7">
    <location>
        <position position="414"/>
    </location>
</feature>
<keyword evidence="1 3" id="KW-0547">Nucleotide-binding</keyword>
<keyword evidence="7" id="KW-0808">Transferase</keyword>
<dbReference type="AlphaFoldDB" id="A3LZ55"/>
<dbReference type="GO" id="GO:0030447">
    <property type="term" value="P:filamentous growth"/>
    <property type="evidence" value="ECO:0007669"/>
    <property type="project" value="UniProtKB-ARBA"/>
</dbReference>
<organism evidence="7 8">
    <name type="scientific">Scheffersomyces stipitis (strain ATCC 58785 / CBS 6054 / NBRC 10063 / NRRL Y-11545)</name>
    <name type="common">Yeast</name>
    <name type="synonym">Pichia stipitis</name>
    <dbReference type="NCBI Taxonomy" id="322104"/>
    <lineage>
        <taxon>Eukaryota</taxon>
        <taxon>Fungi</taxon>
        <taxon>Dikarya</taxon>
        <taxon>Ascomycota</taxon>
        <taxon>Saccharomycotina</taxon>
        <taxon>Pichiomycetes</taxon>
        <taxon>Debaryomycetaceae</taxon>
        <taxon>Scheffersomyces</taxon>
    </lineage>
</organism>
<dbReference type="PANTHER" id="PTHR44167:SF24">
    <property type="entry name" value="SERINE_THREONINE-PROTEIN KINASE CHK2"/>
    <property type="match status" value="1"/>
</dbReference>
<dbReference type="GO" id="GO:0005524">
    <property type="term" value="F:ATP binding"/>
    <property type="evidence" value="ECO:0007669"/>
    <property type="project" value="UniProtKB-UniRule"/>
</dbReference>
<dbReference type="GO" id="GO:0005737">
    <property type="term" value="C:cytoplasm"/>
    <property type="evidence" value="ECO:0007669"/>
    <property type="project" value="TreeGrafter"/>
</dbReference>
<dbReference type="RefSeq" id="XP_001386310.2">
    <property type="nucleotide sequence ID" value="XM_001386273.1"/>
</dbReference>
<dbReference type="OMA" id="RIAMIDW"/>
<dbReference type="SUPFAM" id="SSF56112">
    <property type="entry name" value="Protein kinase-like (PK-like)"/>
    <property type="match status" value="1"/>
</dbReference>
<sequence>KRFVSNPFIHPTSPRGTPTPPPFTPPRFLKSVSATSPEEELAVGSVVPKSKYYQKSFYSQRLNKSFVYISEIGSGNFSTVLLAGSDDTLVAIKAITVPLESRSQMANFKSFIRRELSILSQIAPFPCVTTLLDYSITLEIPTIDNYDSDGEEESVSEAEHANVVHSNDQLIFLQYCPGGTLLQYLTSHKQSDHSHDLSYWLVVKRIVCELLVTVGYLHENNIVHRDIKLENILLNYTASELVQLITSNVPTELPAFTNLSDFGLSKKLRSQDQYLSTRCGSQDYIAPEVLLGIKYNGFLTDSWSVGVLIYSIMENRLPFDLPPIDSVSINGISPSVLRRKRSRNSSAHRIAMIDWDWFKVNEYLADETIQPEIKDIFRSLQSLVNLLLVRKDKRVAIRDILSQDQFRWVEDFVP</sequence>
<dbReference type="PANTHER" id="PTHR44167">
    <property type="entry name" value="OVARIAN-SPECIFIC SERINE/THREONINE-PROTEIN KINASE LOK-RELATED"/>
    <property type="match status" value="1"/>
</dbReference>
<dbReference type="SMART" id="SM00220">
    <property type="entry name" value="S_TKc"/>
    <property type="match status" value="1"/>
</dbReference>
<dbReference type="InterPro" id="IPR000719">
    <property type="entry name" value="Prot_kinase_dom"/>
</dbReference>
<dbReference type="InterPro" id="IPR017441">
    <property type="entry name" value="Protein_kinase_ATP_BS"/>
</dbReference>
<reference evidence="7 8" key="1">
    <citation type="journal article" date="2007" name="Nat. Biotechnol.">
        <title>Genome sequence of the lignocellulose-bioconverting and xylose-fermenting yeast Pichia stipitis.</title>
        <authorList>
            <person name="Jeffries T.W."/>
            <person name="Grigoriev I.V."/>
            <person name="Grimwood J."/>
            <person name="Laplaza J.M."/>
            <person name="Aerts A."/>
            <person name="Salamov A."/>
            <person name="Schmutz J."/>
            <person name="Lindquist E."/>
            <person name="Dehal P."/>
            <person name="Shapiro H."/>
            <person name="Jin Y.S."/>
            <person name="Passoth V."/>
            <person name="Richardson P.M."/>
        </authorList>
    </citation>
    <scope>NUCLEOTIDE SEQUENCE [LARGE SCALE GENOMIC DNA]</scope>
    <source>
        <strain evidence="8">ATCC 58785 / CBS 6054 / NBRC 10063 / NRRL Y-11545</strain>
    </source>
</reference>
<accession>A3LZ55</accession>
<keyword evidence="8" id="KW-1185">Reference proteome</keyword>
<dbReference type="GO" id="GO:0005634">
    <property type="term" value="C:nucleus"/>
    <property type="evidence" value="ECO:0007669"/>
    <property type="project" value="TreeGrafter"/>
</dbReference>
<dbReference type="Gene3D" id="3.30.200.20">
    <property type="entry name" value="Phosphorylase Kinase, domain 1"/>
    <property type="match status" value="1"/>
</dbReference>
<dbReference type="PROSITE" id="PS50011">
    <property type="entry name" value="PROTEIN_KINASE_DOM"/>
    <property type="match status" value="1"/>
</dbReference>
<evidence type="ECO:0000256" key="1">
    <source>
        <dbReference type="ARBA" id="ARBA00022741"/>
    </source>
</evidence>
<dbReference type="Pfam" id="PF00069">
    <property type="entry name" value="Pkinase"/>
    <property type="match status" value="1"/>
</dbReference>
<evidence type="ECO:0000256" key="4">
    <source>
        <dbReference type="RuleBase" id="RU000304"/>
    </source>
</evidence>
<dbReference type="STRING" id="322104.A3LZ55"/>
<evidence type="ECO:0000313" key="7">
    <source>
        <dbReference type="EMBL" id="ABN68281.2"/>
    </source>
</evidence>
<dbReference type="HOGENOM" id="CLU_025793_0_0_1"/>
<keyword evidence="2 3" id="KW-0067">ATP-binding</keyword>
<protein>
    <submittedName>
        <fullName evidence="7">Serine/threonine kinase</fullName>
    </submittedName>
</protein>
<comment type="similarity">
    <text evidence="4">Belongs to the protein kinase superfamily.</text>
</comment>
<gene>
    <name evidence="7" type="ORF">PICST_2520</name>
</gene>
<dbReference type="GeneID" id="4840443"/>
<dbReference type="KEGG" id="pic:PICST_2520"/>
<dbReference type="Gene3D" id="1.10.510.10">
    <property type="entry name" value="Transferase(Phosphotransferase) domain 1"/>
    <property type="match status" value="1"/>
</dbReference>
<feature type="non-terminal residue" evidence="7">
    <location>
        <position position="1"/>
    </location>
</feature>
<keyword evidence="4" id="KW-0723">Serine/threonine-protein kinase</keyword>